<dbReference type="PANTHER" id="PTHR11017">
    <property type="entry name" value="LEUCINE-RICH REPEAT-CONTAINING PROTEIN"/>
    <property type="match status" value="1"/>
</dbReference>
<accession>A0A6P8CSZ3</accession>
<dbReference type="SMART" id="SM00255">
    <property type="entry name" value="TIR"/>
    <property type="match status" value="1"/>
</dbReference>
<dbReference type="GO" id="GO:0043531">
    <property type="term" value="F:ADP binding"/>
    <property type="evidence" value="ECO:0007669"/>
    <property type="project" value="InterPro"/>
</dbReference>
<dbReference type="Gene3D" id="3.40.50.300">
    <property type="entry name" value="P-loop containing nucleotide triphosphate hydrolases"/>
    <property type="match status" value="1"/>
</dbReference>
<sequence>MNVNNLPVLQSINILQYQQQVDGSHNVLSFSSADDPAIGHEYEVFLSFSGTDIRKSITDCLYHSLIDAGVRAFRDNEELHVGEEIGPKLMKSIKQSKIGIPIFSVVYASSKWCLMEVAEMVKSMKEREQLIMPLFLDVTPDEVQHQTGSYAKAFSLHEERFGQEKVQAWRDALKEVVKLKGLELDKVANGHQGEFIKLVIAKVISELKKSYLDVGTVLVGIEDRVKELVKKLEVGIDDHVRVVGIWGMGGIGKTTLAKFVYNQIVHNFESCGFLKDIREMPGIIEAFKTYRANWSPKY</sequence>
<dbReference type="RefSeq" id="XP_031382882.1">
    <property type="nucleotide sequence ID" value="XM_031527022.1"/>
</dbReference>
<dbReference type="RefSeq" id="XP_031382883.1">
    <property type="nucleotide sequence ID" value="XM_031527023.1"/>
</dbReference>
<dbReference type="PROSITE" id="PS50104">
    <property type="entry name" value="TIR"/>
    <property type="match status" value="1"/>
</dbReference>
<dbReference type="InterPro" id="IPR044974">
    <property type="entry name" value="Disease_R_plants"/>
</dbReference>
<evidence type="ECO:0000313" key="4">
    <source>
        <dbReference type="RefSeq" id="XP_031382880.1"/>
    </source>
</evidence>
<protein>
    <submittedName>
        <fullName evidence="4 5">Toll/interleukin-1 receptor-like protein isoform X2</fullName>
    </submittedName>
</protein>
<evidence type="ECO:0000313" key="5">
    <source>
        <dbReference type="RefSeq" id="XP_031382881.1"/>
    </source>
</evidence>
<dbReference type="GO" id="GO:0006952">
    <property type="term" value="P:defense response"/>
    <property type="evidence" value="ECO:0007669"/>
    <property type="project" value="InterPro"/>
</dbReference>
<feature type="domain" description="TIR" evidence="2">
    <location>
        <begin position="40"/>
        <end position="203"/>
    </location>
</feature>
<evidence type="ECO:0000256" key="1">
    <source>
        <dbReference type="ARBA" id="ARBA00023027"/>
    </source>
</evidence>
<dbReference type="InterPro" id="IPR027417">
    <property type="entry name" value="P-loop_NTPase"/>
</dbReference>
<dbReference type="PANTHER" id="PTHR11017:SF570">
    <property type="entry name" value="DISEASE RESISTANCE PROTEIN (TIR-NBS CLASS)-RELATED"/>
    <property type="match status" value="1"/>
</dbReference>
<evidence type="ECO:0000313" key="7">
    <source>
        <dbReference type="RefSeq" id="XP_031382883.1"/>
    </source>
</evidence>
<dbReference type="RefSeq" id="XP_031382884.1">
    <property type="nucleotide sequence ID" value="XM_031527024.1"/>
</dbReference>
<evidence type="ECO:0000313" key="6">
    <source>
        <dbReference type="RefSeq" id="XP_031382882.1"/>
    </source>
</evidence>
<name>A0A6P8CSZ3_PUNGR</name>
<dbReference type="GeneID" id="116197023"/>
<dbReference type="AlphaFoldDB" id="A0A6P8CSZ3"/>
<keyword evidence="3" id="KW-1185">Reference proteome</keyword>
<dbReference type="Pfam" id="PF00931">
    <property type="entry name" value="NB-ARC"/>
    <property type="match status" value="1"/>
</dbReference>
<proteinExistence type="predicted"/>
<dbReference type="Gene3D" id="3.40.50.10140">
    <property type="entry name" value="Toll/interleukin-1 receptor homology (TIR) domain"/>
    <property type="match status" value="1"/>
</dbReference>
<evidence type="ECO:0000313" key="8">
    <source>
        <dbReference type="RefSeq" id="XP_031382884.1"/>
    </source>
</evidence>
<dbReference type="SUPFAM" id="SSF52540">
    <property type="entry name" value="P-loop containing nucleoside triphosphate hydrolases"/>
    <property type="match status" value="1"/>
</dbReference>
<organism evidence="3 7">
    <name type="scientific">Punica granatum</name>
    <name type="common">Pomegranate</name>
    <dbReference type="NCBI Taxonomy" id="22663"/>
    <lineage>
        <taxon>Eukaryota</taxon>
        <taxon>Viridiplantae</taxon>
        <taxon>Streptophyta</taxon>
        <taxon>Embryophyta</taxon>
        <taxon>Tracheophyta</taxon>
        <taxon>Spermatophyta</taxon>
        <taxon>Magnoliopsida</taxon>
        <taxon>eudicotyledons</taxon>
        <taxon>Gunneridae</taxon>
        <taxon>Pentapetalae</taxon>
        <taxon>rosids</taxon>
        <taxon>malvids</taxon>
        <taxon>Myrtales</taxon>
        <taxon>Lythraceae</taxon>
        <taxon>Punica</taxon>
    </lineage>
</organism>
<evidence type="ECO:0000259" key="2">
    <source>
        <dbReference type="PROSITE" id="PS50104"/>
    </source>
</evidence>
<dbReference type="RefSeq" id="XP_031382881.1">
    <property type="nucleotide sequence ID" value="XM_031527021.1"/>
</dbReference>
<reference evidence="3" key="1">
    <citation type="journal article" date="2020" name="Plant Biotechnol. J.">
        <title>The pomegranate (Punica granatum L.) draft genome dissects genetic divergence between soft- and hard-seeded cultivars.</title>
        <authorList>
            <person name="Luo X."/>
            <person name="Li H."/>
            <person name="Wu Z."/>
            <person name="Yao W."/>
            <person name="Zhao P."/>
            <person name="Cao D."/>
            <person name="Yu H."/>
            <person name="Li K."/>
            <person name="Poudel K."/>
            <person name="Zhao D."/>
            <person name="Zhang F."/>
            <person name="Xia X."/>
            <person name="Chen L."/>
            <person name="Wang Q."/>
            <person name="Jing D."/>
            <person name="Cao S."/>
        </authorList>
    </citation>
    <scope>NUCLEOTIDE SEQUENCE [LARGE SCALE GENOMIC DNA]</scope>
</reference>
<evidence type="ECO:0000313" key="3">
    <source>
        <dbReference type="Proteomes" id="UP000515151"/>
    </source>
</evidence>
<dbReference type="InterPro" id="IPR035897">
    <property type="entry name" value="Toll_tir_struct_dom_sf"/>
</dbReference>
<dbReference type="RefSeq" id="XP_031382880.1">
    <property type="nucleotide sequence ID" value="XM_031527020.1"/>
</dbReference>
<dbReference type="InterPro" id="IPR002182">
    <property type="entry name" value="NB-ARC"/>
</dbReference>
<dbReference type="Pfam" id="PF01582">
    <property type="entry name" value="TIR"/>
    <property type="match status" value="1"/>
</dbReference>
<reference evidence="4 5" key="2">
    <citation type="submission" date="2025-04" db="UniProtKB">
        <authorList>
            <consortium name="RefSeq"/>
        </authorList>
    </citation>
    <scope>IDENTIFICATION</scope>
    <source>
        <tissue evidence="4 5">Leaf</tissue>
    </source>
</reference>
<keyword evidence="1" id="KW-0520">NAD</keyword>
<dbReference type="SUPFAM" id="SSF52200">
    <property type="entry name" value="Toll/Interleukin receptor TIR domain"/>
    <property type="match status" value="1"/>
</dbReference>
<dbReference type="GO" id="GO:0007165">
    <property type="term" value="P:signal transduction"/>
    <property type="evidence" value="ECO:0007669"/>
    <property type="project" value="InterPro"/>
</dbReference>
<gene>
    <name evidence="4 5 6 7 8" type="primary">LOC116197023</name>
</gene>
<dbReference type="Proteomes" id="UP000515151">
    <property type="component" value="Chromosome 2"/>
</dbReference>
<dbReference type="FunFam" id="3.40.50.10140:FF:000007">
    <property type="entry name" value="Disease resistance protein (TIR-NBS-LRR class)"/>
    <property type="match status" value="1"/>
</dbReference>
<dbReference type="InterPro" id="IPR000157">
    <property type="entry name" value="TIR_dom"/>
</dbReference>